<dbReference type="InterPro" id="IPR043502">
    <property type="entry name" value="DNA/RNA_pol_sf"/>
</dbReference>
<dbReference type="SUPFAM" id="SSF56219">
    <property type="entry name" value="DNase I-like"/>
    <property type="match status" value="1"/>
</dbReference>
<dbReference type="Pfam" id="PF00078">
    <property type="entry name" value="RVT_1"/>
    <property type="match status" value="1"/>
</dbReference>
<dbReference type="Gene3D" id="3.60.10.10">
    <property type="entry name" value="Endonuclease/exonuclease/phosphatase"/>
    <property type="match status" value="1"/>
</dbReference>
<feature type="region of interest" description="Disordered" evidence="2">
    <location>
        <begin position="1"/>
        <end position="43"/>
    </location>
</feature>
<evidence type="ECO:0000259" key="3">
    <source>
        <dbReference type="PROSITE" id="PS50878"/>
    </source>
</evidence>
<dbReference type="PROSITE" id="PS50878">
    <property type="entry name" value="RT_POL"/>
    <property type="match status" value="1"/>
</dbReference>
<protein>
    <recommendedName>
        <fullName evidence="3">Reverse transcriptase domain-containing protein</fullName>
    </recommendedName>
</protein>
<evidence type="ECO:0000256" key="1">
    <source>
        <dbReference type="SAM" id="Coils"/>
    </source>
</evidence>
<dbReference type="Ensembl" id="ENSSFAT00005003438.1">
    <property type="protein sequence ID" value="ENSSFAP00005003195.1"/>
    <property type="gene ID" value="ENSSFAG00005002160.1"/>
</dbReference>
<dbReference type="Pfam" id="PF03372">
    <property type="entry name" value="Exo_endo_phos"/>
    <property type="match status" value="1"/>
</dbReference>
<reference evidence="4" key="3">
    <citation type="submission" date="2025-09" db="UniProtKB">
        <authorList>
            <consortium name="Ensembl"/>
        </authorList>
    </citation>
    <scope>IDENTIFICATION</scope>
</reference>
<evidence type="ECO:0000313" key="5">
    <source>
        <dbReference type="Proteomes" id="UP000472267"/>
    </source>
</evidence>
<feature type="domain" description="Reverse transcriptase" evidence="3">
    <location>
        <begin position="768"/>
        <end position="1017"/>
    </location>
</feature>
<dbReference type="InterPro" id="IPR000477">
    <property type="entry name" value="RT_dom"/>
</dbReference>
<dbReference type="InterPro" id="IPR036691">
    <property type="entry name" value="Endo/exonu/phosph_ase_sf"/>
</dbReference>
<dbReference type="GO" id="GO:0003824">
    <property type="term" value="F:catalytic activity"/>
    <property type="evidence" value="ECO:0007669"/>
    <property type="project" value="InterPro"/>
</dbReference>
<proteinExistence type="predicted"/>
<dbReference type="AlphaFoldDB" id="A0A672FFM7"/>
<organism evidence="4 5">
    <name type="scientific">Salarias fasciatus</name>
    <name type="common">Jewelled blenny</name>
    <name type="synonym">Blennius fasciatus</name>
    <dbReference type="NCBI Taxonomy" id="181472"/>
    <lineage>
        <taxon>Eukaryota</taxon>
        <taxon>Metazoa</taxon>
        <taxon>Chordata</taxon>
        <taxon>Craniata</taxon>
        <taxon>Vertebrata</taxon>
        <taxon>Euteleostomi</taxon>
        <taxon>Actinopterygii</taxon>
        <taxon>Neopterygii</taxon>
        <taxon>Teleostei</taxon>
        <taxon>Neoteleostei</taxon>
        <taxon>Acanthomorphata</taxon>
        <taxon>Ovalentaria</taxon>
        <taxon>Blenniimorphae</taxon>
        <taxon>Blenniiformes</taxon>
        <taxon>Blennioidei</taxon>
        <taxon>Blenniidae</taxon>
        <taxon>Salariinae</taxon>
        <taxon>Salarias</taxon>
    </lineage>
</organism>
<feature type="compositionally biased region" description="Basic and acidic residues" evidence="2">
    <location>
        <begin position="1"/>
        <end position="22"/>
    </location>
</feature>
<reference evidence="4" key="1">
    <citation type="submission" date="2019-06" db="EMBL/GenBank/DDBJ databases">
        <authorList>
            <consortium name="Wellcome Sanger Institute Data Sharing"/>
        </authorList>
    </citation>
    <scope>NUCLEOTIDE SEQUENCE [LARGE SCALE GENOMIC DNA]</scope>
</reference>
<dbReference type="Gene3D" id="1.20.5.340">
    <property type="match status" value="1"/>
</dbReference>
<dbReference type="CDD" id="cd09076">
    <property type="entry name" value="L1-EN"/>
    <property type="match status" value="1"/>
</dbReference>
<dbReference type="PANTHER" id="PTHR31635">
    <property type="entry name" value="REVERSE TRANSCRIPTASE DOMAIN-CONTAINING PROTEIN-RELATED"/>
    <property type="match status" value="1"/>
</dbReference>
<dbReference type="PANTHER" id="PTHR31635:SF196">
    <property type="entry name" value="REVERSE TRANSCRIPTASE DOMAIN-CONTAINING PROTEIN-RELATED"/>
    <property type="match status" value="1"/>
</dbReference>
<feature type="coiled-coil region" evidence="1">
    <location>
        <begin position="79"/>
        <end position="134"/>
    </location>
</feature>
<evidence type="ECO:0000256" key="2">
    <source>
        <dbReference type="SAM" id="MobiDB-lite"/>
    </source>
</evidence>
<evidence type="ECO:0000313" key="4">
    <source>
        <dbReference type="Ensembl" id="ENSSFAP00005003195.1"/>
    </source>
</evidence>
<dbReference type="InterPro" id="IPR042566">
    <property type="entry name" value="L1_C"/>
</dbReference>
<dbReference type="SUPFAM" id="SSF57997">
    <property type="entry name" value="Tropomyosin"/>
    <property type="match status" value="1"/>
</dbReference>
<sequence>MSGKDTASKNTDKQRPQRDTRRAAHANPDANTKDGEAADATANDLKPCTQRDLLILTTELTDKVTAVIDKGMAQFSTKLDAIAARIENEARRLDEAEQRISNTEDSMAELEAKIVSAEEKLAGLTSRLDDQEARSRRDNIKIFNLKEGAEGHNAVAFFETWLPRLLNMEVPNGRVVLDRCHRSLGRPKSGAPRPVIMKLHYPADKMKILALSAGRKLEYDGSTIYIRQDFPQSITQKRRAFNDVCQKLIQNNIRFRMRFPATLQFSYGRKEYTFDSSNEYMFSVLNSVCYGCFFYIEQVFFFPIHLHMLHFRLYIGQEAVKKANIVLMQETHLTDSKHEKLRRDWVGQIYYSSFSSMKDDQGRYVLITGYLYGEHIFIGCVYAPNVYQKEFYSDLLGKITNLSLPFSILGGDFNCTLNPEVNQFPSAKTTQSKMRETTIQLCADLQLLDTWRTINPTEKDYTFFSNPHCSHSRIDYFFSTRGVLDRVEECKIGTRLLSDHAEVSMIVSPCSPQFTSRSWRLNPSLLCQSSFISFLNEQIKDFLLNNDNDETNASILWDTLKAYLRGAIISYSTARKREALKAQFELEAQLKSLERQLKLHPSVMLKKELEATRSSLVQLLTQKAEASILYAKQRFFAMGDKSGRLLARLVTGRQHLKPISTLQDDKGKNCYETKKIVEIMKQFYSKLYTSENKASDVQILEFLSNIKLPSLSDADQLSLNKPISKEEILAAIESLSSGKAPGPDGYNVEFYKSFKDSLTPLLLRMYLHSVERGCLPQTLYSANISLYLKKDKPPDNSSSYRPISLINVDSKILSKILTPCTNMKTLLNLIQHTKCNNLKGIIISLDAEKAFDRVEWPYLFLTLQKFGLGTNFVGLVKLLYHSPKASVLVNGVKPSEFSLGRSTRQGDPISPLIFALAVEPLAEAIRSHNSIKGLKMNNKTFKIALYADDILLFVSDPEVSIPKLMTTIKNFSIFSGYKINFSKSVALPLGYGKDPPSLIDFPFSWSISGFSYLGISISSCIDTILKSNFQDVFKKIQNDLIRWTDLPISWIGRINLLKMNSPATYLHCFWLCPRIFKFWVCLSQEMSAILRCRLCLDPGQFLLGLPTKNLYPHPELFKKLLALARKCILKKWIMDKPPTVTDWYNEIFKIMPKERIGARLAGKYDLFTDVWQPFIDYLPGNVKETVLKGSGTVA</sequence>
<dbReference type="SUPFAM" id="SSF56672">
    <property type="entry name" value="DNA/RNA polymerases"/>
    <property type="match status" value="1"/>
</dbReference>
<dbReference type="Gene3D" id="3.30.250.20">
    <property type="entry name" value="L1 transposable element, C-terminal domain"/>
    <property type="match status" value="1"/>
</dbReference>
<keyword evidence="1" id="KW-0175">Coiled coil</keyword>
<dbReference type="Proteomes" id="UP000472267">
    <property type="component" value="Chromosome 20"/>
</dbReference>
<keyword evidence="5" id="KW-1185">Reference proteome</keyword>
<reference evidence="4" key="2">
    <citation type="submission" date="2025-08" db="UniProtKB">
        <authorList>
            <consortium name="Ensembl"/>
        </authorList>
    </citation>
    <scope>IDENTIFICATION</scope>
</reference>
<dbReference type="InterPro" id="IPR005135">
    <property type="entry name" value="Endo/exonuclease/phosphatase"/>
</dbReference>
<dbReference type="CDD" id="cd01650">
    <property type="entry name" value="RT_nLTR_like"/>
    <property type="match status" value="1"/>
</dbReference>
<name>A0A672FFM7_SALFA</name>
<accession>A0A672FFM7</accession>